<proteinExistence type="predicted"/>
<dbReference type="Proteomes" id="UP001642483">
    <property type="component" value="Unassembled WGS sequence"/>
</dbReference>
<dbReference type="PANTHER" id="PTHR19959:SF119">
    <property type="entry name" value="FUNGAL LIPASE-LIKE DOMAIN-CONTAINING PROTEIN"/>
    <property type="match status" value="1"/>
</dbReference>
<evidence type="ECO:0000313" key="3">
    <source>
        <dbReference type="Proteomes" id="UP001642483"/>
    </source>
</evidence>
<dbReference type="EMBL" id="CAWYQH010000046">
    <property type="protein sequence ID" value="CAK8677691.1"/>
    <property type="molecule type" value="Genomic_DNA"/>
</dbReference>
<feature type="domain" description="Protein-PII uridylyltransferase N-terminal" evidence="1">
    <location>
        <begin position="221"/>
        <end position="294"/>
    </location>
</feature>
<evidence type="ECO:0000313" key="2">
    <source>
        <dbReference type="EMBL" id="CAK8677691.1"/>
    </source>
</evidence>
<evidence type="ECO:0000259" key="1">
    <source>
        <dbReference type="Pfam" id="PF03445"/>
    </source>
</evidence>
<dbReference type="InterPro" id="IPR005105">
    <property type="entry name" value="GlnD_Uridyltrans_N"/>
</dbReference>
<protein>
    <recommendedName>
        <fullName evidence="1">Protein-PII uridylyltransferase N-terminal domain-containing protein</fullName>
    </recommendedName>
</protein>
<dbReference type="PANTHER" id="PTHR19959">
    <property type="entry name" value="KINESIN LIGHT CHAIN"/>
    <property type="match status" value="1"/>
</dbReference>
<keyword evidence="3" id="KW-1185">Reference proteome</keyword>
<organism evidence="2 3">
    <name type="scientific">Clavelina lepadiformis</name>
    <name type="common">Light-bulb sea squirt</name>
    <name type="synonym">Ascidia lepadiformis</name>
    <dbReference type="NCBI Taxonomy" id="159417"/>
    <lineage>
        <taxon>Eukaryota</taxon>
        <taxon>Metazoa</taxon>
        <taxon>Chordata</taxon>
        <taxon>Tunicata</taxon>
        <taxon>Ascidiacea</taxon>
        <taxon>Aplousobranchia</taxon>
        <taxon>Clavelinidae</taxon>
        <taxon>Clavelina</taxon>
    </lineage>
</organism>
<name>A0ABP0FG45_CLALP</name>
<sequence length="616" mass="70737">MSHLQLIQQSLDPDTVIFSQITLNDGDEESPGLVQPTSNARMTDEQSTPVKTLCRYLDIHMKDFLWNKELSLAKDLRKCCDEKERSEEFQRRFTFAMAVLILIENLSSPITALIHNALPAILTTIRFALIRSAALMNAAIVRKPSNVDEIKNDLDKLHRHVLKLAKVQCDQFDVDAYVNEVVREKIKLMREETKLALDKLKHIPDDVSSERAHELEMDKINRVKTLQGYIAAKYTDIMKSVSDKCVEIMGMAPCRYCVAGMGSLARKEITPYSDFEHVILLDDELLQNHDENSVQYQSVLEYFRWFSALFHVIILRLGQTIIPAVSVPSLNNNQIKEHNWFYDAHTPSGISFDGMVLHTCKFPLGRQEKTKNKPWTTELIKPVTKMVECLDADVDLKNGYHLGDILTKTSFVSGFQSICDKFSQQVTDQIQSLMGPVDPVDPVPRQHELILKQLKEDLNDFDVGKLLMRFNPAMSFNIKRVVYRSSTLFIAALGRLNSVHQSPCSCYDIIQKLTEKRKFDSETAHKLAYSISIACEVRLKIYCLKRKQDDISHKPLYYNILNSFVPDLVAAVGKKSMNDYFKITWSLQTMIHRNNYNMMEIDTDTNIMILFQMGMF</sequence>
<reference evidence="2 3" key="1">
    <citation type="submission" date="2024-02" db="EMBL/GenBank/DDBJ databases">
        <authorList>
            <person name="Daric V."/>
            <person name="Darras S."/>
        </authorList>
    </citation>
    <scope>NUCLEOTIDE SEQUENCE [LARGE SCALE GENOMIC DNA]</scope>
</reference>
<gene>
    <name evidence="2" type="ORF">CVLEPA_LOCUS7690</name>
</gene>
<comment type="caution">
    <text evidence="2">The sequence shown here is derived from an EMBL/GenBank/DDBJ whole genome shotgun (WGS) entry which is preliminary data.</text>
</comment>
<dbReference type="Pfam" id="PF03445">
    <property type="entry name" value="DUF294"/>
    <property type="match status" value="1"/>
</dbReference>
<accession>A0ABP0FG45</accession>